<dbReference type="AlphaFoldDB" id="A0A538SL26"/>
<dbReference type="GO" id="GO:0000287">
    <property type="term" value="F:magnesium ion binding"/>
    <property type="evidence" value="ECO:0007669"/>
    <property type="project" value="UniProtKB-UniRule"/>
</dbReference>
<reference evidence="19 20" key="1">
    <citation type="journal article" date="2019" name="Nat. Microbiol.">
        <title>Mediterranean grassland soil C-N compound turnover is dependent on rainfall and depth, and is mediated by genomically divergent microorganisms.</title>
        <authorList>
            <person name="Diamond S."/>
            <person name="Andeer P.F."/>
            <person name="Li Z."/>
            <person name="Crits-Christoph A."/>
            <person name="Burstein D."/>
            <person name="Anantharaman K."/>
            <person name="Lane K.R."/>
            <person name="Thomas B.C."/>
            <person name="Pan C."/>
            <person name="Northen T.R."/>
            <person name="Banfield J.F."/>
        </authorList>
    </citation>
    <scope>NUCLEOTIDE SEQUENCE [LARGE SCALE GENOMIC DNA]</scope>
    <source>
        <strain evidence="19">WS_3</strain>
    </source>
</reference>
<evidence type="ECO:0000256" key="10">
    <source>
        <dbReference type="ARBA" id="ARBA00022840"/>
    </source>
</evidence>
<keyword evidence="12" id="KW-0630">Potassium</keyword>
<dbReference type="EC" id="2.7.1.40" evidence="5 15"/>
<evidence type="ECO:0000256" key="15">
    <source>
        <dbReference type="NCBIfam" id="TIGR01064"/>
    </source>
</evidence>
<evidence type="ECO:0000256" key="3">
    <source>
        <dbReference type="ARBA" id="ARBA00004997"/>
    </source>
</evidence>
<dbReference type="GO" id="GO:0004743">
    <property type="term" value="F:pyruvate kinase activity"/>
    <property type="evidence" value="ECO:0007669"/>
    <property type="project" value="UniProtKB-UniRule"/>
</dbReference>
<protein>
    <recommendedName>
        <fullName evidence="5 15">Pyruvate kinase</fullName>
        <ecNumber evidence="5 15">2.7.1.40</ecNumber>
    </recommendedName>
</protein>
<dbReference type="InterPro" id="IPR040442">
    <property type="entry name" value="Pyrv_kinase-like_dom_sf"/>
</dbReference>
<evidence type="ECO:0000256" key="1">
    <source>
        <dbReference type="ARBA" id="ARBA00001946"/>
    </source>
</evidence>
<dbReference type="PRINTS" id="PR01050">
    <property type="entry name" value="PYRUVTKNASE"/>
</dbReference>
<feature type="domain" description="Pyruvate kinase C-terminal" evidence="18">
    <location>
        <begin position="371"/>
        <end position="484"/>
    </location>
</feature>
<evidence type="ECO:0000256" key="11">
    <source>
        <dbReference type="ARBA" id="ARBA00022842"/>
    </source>
</evidence>
<dbReference type="InterPro" id="IPR015813">
    <property type="entry name" value="Pyrv/PenolPyrv_kinase-like_dom"/>
</dbReference>
<dbReference type="Gene3D" id="2.40.33.10">
    <property type="entry name" value="PK beta-barrel domain-like"/>
    <property type="match status" value="1"/>
</dbReference>
<name>A0A538SL26_UNCEI</name>
<dbReference type="InterPro" id="IPR015793">
    <property type="entry name" value="Pyrv_Knase_brl"/>
</dbReference>
<evidence type="ECO:0000259" key="18">
    <source>
        <dbReference type="Pfam" id="PF02887"/>
    </source>
</evidence>
<feature type="domain" description="Pyruvate kinase barrel" evidence="17">
    <location>
        <begin position="30"/>
        <end position="341"/>
    </location>
</feature>
<dbReference type="NCBIfam" id="NF004978">
    <property type="entry name" value="PRK06354.1"/>
    <property type="match status" value="1"/>
</dbReference>
<dbReference type="SUPFAM" id="SSF52935">
    <property type="entry name" value="PK C-terminal domain-like"/>
    <property type="match status" value="1"/>
</dbReference>
<dbReference type="FunFam" id="3.40.1380.20:FF:000009">
    <property type="entry name" value="Pyruvate kinase"/>
    <property type="match status" value="1"/>
</dbReference>
<keyword evidence="9 16" id="KW-0418">Kinase</keyword>
<evidence type="ECO:0000256" key="14">
    <source>
        <dbReference type="ARBA" id="ARBA00023317"/>
    </source>
</evidence>
<dbReference type="Proteomes" id="UP000320184">
    <property type="component" value="Unassembled WGS sequence"/>
</dbReference>
<dbReference type="UniPathway" id="UPA00109">
    <property type="reaction ID" value="UER00188"/>
</dbReference>
<dbReference type="InterPro" id="IPR001697">
    <property type="entry name" value="Pyr_Knase"/>
</dbReference>
<comment type="cofactor">
    <cofactor evidence="2">
        <name>K(+)</name>
        <dbReference type="ChEBI" id="CHEBI:29103"/>
    </cofactor>
</comment>
<evidence type="ECO:0000256" key="5">
    <source>
        <dbReference type="ARBA" id="ARBA00012142"/>
    </source>
</evidence>
<keyword evidence="7" id="KW-0479">Metal-binding</keyword>
<evidence type="ECO:0000256" key="6">
    <source>
        <dbReference type="ARBA" id="ARBA00022679"/>
    </source>
</evidence>
<dbReference type="Gene3D" id="3.40.1380.20">
    <property type="entry name" value="Pyruvate kinase, C-terminal domain"/>
    <property type="match status" value="1"/>
</dbReference>
<keyword evidence="6 16" id="KW-0808">Transferase</keyword>
<evidence type="ECO:0000256" key="7">
    <source>
        <dbReference type="ARBA" id="ARBA00022723"/>
    </source>
</evidence>
<dbReference type="InterPro" id="IPR015806">
    <property type="entry name" value="Pyrv_Knase_insert_dom_sf"/>
</dbReference>
<dbReference type="SUPFAM" id="SSF50800">
    <property type="entry name" value="PK beta-barrel domain-like"/>
    <property type="match status" value="1"/>
</dbReference>
<comment type="pathway">
    <text evidence="3 16">Carbohydrate degradation; glycolysis; pyruvate from D-glyceraldehyde 3-phosphate: step 5/5.</text>
</comment>
<evidence type="ECO:0000256" key="9">
    <source>
        <dbReference type="ARBA" id="ARBA00022777"/>
    </source>
</evidence>
<comment type="catalytic activity">
    <reaction evidence="16">
        <text>pyruvate + ATP = phosphoenolpyruvate + ADP + H(+)</text>
        <dbReference type="Rhea" id="RHEA:18157"/>
        <dbReference type="ChEBI" id="CHEBI:15361"/>
        <dbReference type="ChEBI" id="CHEBI:15378"/>
        <dbReference type="ChEBI" id="CHEBI:30616"/>
        <dbReference type="ChEBI" id="CHEBI:58702"/>
        <dbReference type="ChEBI" id="CHEBI:456216"/>
        <dbReference type="EC" id="2.7.1.40"/>
    </reaction>
</comment>
<keyword evidence="10" id="KW-0067">ATP-binding</keyword>
<keyword evidence="14 19" id="KW-0670">Pyruvate</keyword>
<evidence type="ECO:0000256" key="4">
    <source>
        <dbReference type="ARBA" id="ARBA00008663"/>
    </source>
</evidence>
<dbReference type="Gene3D" id="3.20.20.60">
    <property type="entry name" value="Phosphoenolpyruvate-binding domains"/>
    <property type="match status" value="1"/>
</dbReference>
<comment type="cofactor">
    <cofactor evidence="1">
        <name>Mg(2+)</name>
        <dbReference type="ChEBI" id="CHEBI:18420"/>
    </cofactor>
</comment>
<gene>
    <name evidence="19" type="primary">pyk</name>
    <name evidence="19" type="ORF">E6K73_03925</name>
</gene>
<dbReference type="InterPro" id="IPR011037">
    <property type="entry name" value="Pyrv_Knase-like_insert_dom_sf"/>
</dbReference>
<organism evidence="19 20">
    <name type="scientific">Eiseniibacteriota bacterium</name>
    <dbReference type="NCBI Taxonomy" id="2212470"/>
    <lineage>
        <taxon>Bacteria</taxon>
        <taxon>Candidatus Eiseniibacteriota</taxon>
    </lineage>
</organism>
<dbReference type="GO" id="GO:0005524">
    <property type="term" value="F:ATP binding"/>
    <property type="evidence" value="ECO:0007669"/>
    <property type="project" value="UniProtKB-KW"/>
</dbReference>
<dbReference type="InterPro" id="IPR015795">
    <property type="entry name" value="Pyrv_Knase_C"/>
</dbReference>
<comment type="caution">
    <text evidence="19">The sequence shown here is derived from an EMBL/GenBank/DDBJ whole genome shotgun (WGS) entry which is preliminary data.</text>
</comment>
<keyword evidence="8" id="KW-0547">Nucleotide-binding</keyword>
<dbReference type="EMBL" id="VBOT01000046">
    <property type="protein sequence ID" value="TMQ52078.1"/>
    <property type="molecule type" value="Genomic_DNA"/>
</dbReference>
<evidence type="ECO:0000256" key="16">
    <source>
        <dbReference type="RuleBase" id="RU000504"/>
    </source>
</evidence>
<accession>A0A538SL26</accession>
<evidence type="ECO:0000259" key="17">
    <source>
        <dbReference type="Pfam" id="PF00224"/>
    </source>
</evidence>
<keyword evidence="13 16" id="KW-0324">Glycolysis</keyword>
<proteinExistence type="inferred from homology"/>
<dbReference type="GO" id="GO:0030955">
    <property type="term" value="F:potassium ion binding"/>
    <property type="evidence" value="ECO:0007669"/>
    <property type="project" value="UniProtKB-UniRule"/>
</dbReference>
<dbReference type="NCBIfam" id="TIGR01064">
    <property type="entry name" value="pyruv_kin"/>
    <property type="match status" value="1"/>
</dbReference>
<evidence type="ECO:0000313" key="20">
    <source>
        <dbReference type="Proteomes" id="UP000320184"/>
    </source>
</evidence>
<dbReference type="GO" id="GO:0016301">
    <property type="term" value="F:kinase activity"/>
    <property type="evidence" value="ECO:0007669"/>
    <property type="project" value="UniProtKB-KW"/>
</dbReference>
<dbReference type="SUPFAM" id="SSF51621">
    <property type="entry name" value="Phosphoenolpyruvate/pyruvate domain"/>
    <property type="match status" value="1"/>
</dbReference>
<evidence type="ECO:0000256" key="8">
    <source>
        <dbReference type="ARBA" id="ARBA00022741"/>
    </source>
</evidence>
<sequence length="489" mass="51100">MDCGSRCRGFDPRHPPHLSLPPVRGAIVTRRAKIVCTLGPATHSPAGVRALVDAGMDVARLNLSHGEHSRHAEAYAWVREASDATLRAVGVLADLQGPKIRLGVFAGGTAALEPGAEFAITTEPCVGDAHRASTTYPALARDVAAGDTLQVLASDWCEVRTRVLEGGPISDHKGINLPGVRVSAEPLTEKDLADLRFALSLGVDMVALSFVRSPRDAIRVRQEIASAGASLPVIAKIEKPEAVAEIEAVLDAFDGAMVARGDLGIEMPLESVPLVQKRVVHLARERAKPVIVATQMLESMIRHSRPTRAEASDVANAVLDGADALMLSGETSVGMFPTEAVSTMSRIIAAAEAESLGSIAPLAARPGTRQEALAAAAASVARDLDARALVAFTQSGSTARCLAAHRAGIPLLAFTPEPRVRSQLALVWGVETFVVPGAPHTDAMIAQVDQALLALGRAARGDVVVIVAGSPPGTSGSTNMLRVHRVGEN</sequence>
<comment type="similarity">
    <text evidence="4 16">Belongs to the pyruvate kinase family.</text>
</comment>
<dbReference type="Pfam" id="PF02887">
    <property type="entry name" value="PK_C"/>
    <property type="match status" value="1"/>
</dbReference>
<dbReference type="PANTHER" id="PTHR11817">
    <property type="entry name" value="PYRUVATE KINASE"/>
    <property type="match status" value="1"/>
</dbReference>
<dbReference type="InterPro" id="IPR036918">
    <property type="entry name" value="Pyrv_Knase_C_sf"/>
</dbReference>
<dbReference type="PROSITE" id="PS00110">
    <property type="entry name" value="PYRUVATE_KINASE"/>
    <property type="match status" value="1"/>
</dbReference>
<evidence type="ECO:0000256" key="12">
    <source>
        <dbReference type="ARBA" id="ARBA00022958"/>
    </source>
</evidence>
<evidence type="ECO:0000256" key="2">
    <source>
        <dbReference type="ARBA" id="ARBA00001958"/>
    </source>
</evidence>
<dbReference type="NCBIfam" id="NF004491">
    <property type="entry name" value="PRK05826.1"/>
    <property type="match status" value="1"/>
</dbReference>
<keyword evidence="11 16" id="KW-0460">Magnesium</keyword>
<dbReference type="InterPro" id="IPR018209">
    <property type="entry name" value="Pyrv_Knase_AS"/>
</dbReference>
<evidence type="ECO:0000313" key="19">
    <source>
        <dbReference type="EMBL" id="TMQ52078.1"/>
    </source>
</evidence>
<dbReference type="Pfam" id="PF00224">
    <property type="entry name" value="PK"/>
    <property type="match status" value="1"/>
</dbReference>
<evidence type="ECO:0000256" key="13">
    <source>
        <dbReference type="ARBA" id="ARBA00023152"/>
    </source>
</evidence>